<dbReference type="PANTHER" id="PTHR46060:SF1">
    <property type="entry name" value="MARINER MOS1 TRANSPOSASE-LIKE PROTEIN"/>
    <property type="match status" value="1"/>
</dbReference>
<accession>A0AAV4S406</accession>
<dbReference type="Proteomes" id="UP001054837">
    <property type="component" value="Unassembled WGS sequence"/>
</dbReference>
<dbReference type="PANTHER" id="PTHR46060">
    <property type="entry name" value="MARINER MOS1 TRANSPOSASE-LIKE PROTEIN"/>
    <property type="match status" value="1"/>
</dbReference>
<comment type="caution">
    <text evidence="1">The sequence shown here is derived from an EMBL/GenBank/DDBJ whole genome shotgun (WGS) entry which is preliminary data.</text>
</comment>
<evidence type="ECO:0000313" key="1">
    <source>
        <dbReference type="EMBL" id="GIY28729.1"/>
    </source>
</evidence>
<organism evidence="1 2">
    <name type="scientific">Caerostris darwini</name>
    <dbReference type="NCBI Taxonomy" id="1538125"/>
    <lineage>
        <taxon>Eukaryota</taxon>
        <taxon>Metazoa</taxon>
        <taxon>Ecdysozoa</taxon>
        <taxon>Arthropoda</taxon>
        <taxon>Chelicerata</taxon>
        <taxon>Arachnida</taxon>
        <taxon>Araneae</taxon>
        <taxon>Araneomorphae</taxon>
        <taxon>Entelegynae</taxon>
        <taxon>Araneoidea</taxon>
        <taxon>Araneidae</taxon>
        <taxon>Caerostris</taxon>
    </lineage>
</organism>
<dbReference type="InterPro" id="IPR052709">
    <property type="entry name" value="Transposase-MT_Hybrid"/>
</dbReference>
<keyword evidence="2" id="KW-1185">Reference proteome</keyword>
<evidence type="ECO:0000313" key="2">
    <source>
        <dbReference type="Proteomes" id="UP001054837"/>
    </source>
</evidence>
<dbReference type="EMBL" id="BPLQ01007213">
    <property type="protein sequence ID" value="GIY28729.1"/>
    <property type="molecule type" value="Genomic_DNA"/>
</dbReference>
<protein>
    <submittedName>
        <fullName evidence="1">HTH_48 domain-containing protein</fullName>
    </submittedName>
</protein>
<reference evidence="1 2" key="1">
    <citation type="submission" date="2021-06" db="EMBL/GenBank/DDBJ databases">
        <title>Caerostris darwini draft genome.</title>
        <authorList>
            <person name="Kono N."/>
            <person name="Arakawa K."/>
        </authorList>
    </citation>
    <scope>NUCLEOTIDE SEQUENCE [LARGE SCALE GENOMIC DNA]</scope>
</reference>
<sequence>MIQQVFGEQSPSQTEIFEWLERFQSGQLSVDDDEYVGQSSMVATLKKIQQLIHEDRRQTISDLCNKVRIGYRACQRILTEKLGIHRITAKFVPMLLTLD</sequence>
<proteinExistence type="predicted"/>
<gene>
    <name evidence="1" type="primary">B7P43_G15526</name>
    <name evidence="1" type="ORF">CDAR_375641</name>
</gene>
<name>A0AAV4S406_9ARAC</name>
<dbReference type="AlphaFoldDB" id="A0AAV4S406"/>